<dbReference type="EMBL" id="AZGB01000003">
    <property type="protein sequence ID" value="KRM07975.1"/>
    <property type="molecule type" value="Genomic_DNA"/>
</dbReference>
<dbReference type="Proteomes" id="UP000051451">
    <property type="component" value="Unassembled WGS sequence"/>
</dbReference>
<evidence type="ECO:0000313" key="1">
    <source>
        <dbReference type="EMBL" id="KRM07975.1"/>
    </source>
</evidence>
<evidence type="ECO:0000313" key="2">
    <source>
        <dbReference type="Proteomes" id="UP000051451"/>
    </source>
</evidence>
<gene>
    <name evidence="1" type="ORF">FC89_GL002084</name>
</gene>
<name>A0A0R1VQE2_9LACO</name>
<protein>
    <submittedName>
        <fullName evidence="1">Uncharacterized protein</fullName>
    </submittedName>
</protein>
<proteinExistence type="predicted"/>
<comment type="caution">
    <text evidence="1">The sequence shown here is derived from an EMBL/GenBank/DDBJ whole genome shotgun (WGS) entry which is preliminary data.</text>
</comment>
<reference evidence="1 2" key="1">
    <citation type="journal article" date="2015" name="Genome Announc.">
        <title>Expanding the biotechnology potential of lactobacilli through comparative genomics of 213 strains and associated genera.</title>
        <authorList>
            <person name="Sun Z."/>
            <person name="Harris H.M."/>
            <person name="McCann A."/>
            <person name="Guo C."/>
            <person name="Argimon S."/>
            <person name="Zhang W."/>
            <person name="Yang X."/>
            <person name="Jeffery I.B."/>
            <person name="Cooney J.C."/>
            <person name="Kagawa T.F."/>
            <person name="Liu W."/>
            <person name="Song Y."/>
            <person name="Salvetti E."/>
            <person name="Wrobel A."/>
            <person name="Rasinkangas P."/>
            <person name="Parkhill J."/>
            <person name="Rea M.C."/>
            <person name="O'Sullivan O."/>
            <person name="Ritari J."/>
            <person name="Douillard F.P."/>
            <person name="Paul Ross R."/>
            <person name="Yang R."/>
            <person name="Briner A.E."/>
            <person name="Felis G.E."/>
            <person name="de Vos W.M."/>
            <person name="Barrangou R."/>
            <person name="Klaenhammer T.R."/>
            <person name="Caufield P.W."/>
            <person name="Cui Y."/>
            <person name="Zhang H."/>
            <person name="O'Toole P.W."/>
        </authorList>
    </citation>
    <scope>NUCLEOTIDE SEQUENCE [LARGE SCALE GENOMIC DNA]</scope>
    <source>
        <strain evidence="1 2">DSM 18630</strain>
    </source>
</reference>
<sequence>MGRQQLTKLLITVYIKKMEQRKLKLALFHLFYSNNFEVAVSNHIINYCHSYR</sequence>
<dbReference type="AlphaFoldDB" id="A0A0R1VQE2"/>
<accession>A0A0R1VQE2</accession>
<keyword evidence="2" id="KW-1185">Reference proteome</keyword>
<organism evidence="1 2">
    <name type="scientific">Liquorilactobacillus ghanensis DSM 18630</name>
    <dbReference type="NCBI Taxonomy" id="1423750"/>
    <lineage>
        <taxon>Bacteria</taxon>
        <taxon>Bacillati</taxon>
        <taxon>Bacillota</taxon>
        <taxon>Bacilli</taxon>
        <taxon>Lactobacillales</taxon>
        <taxon>Lactobacillaceae</taxon>
        <taxon>Liquorilactobacillus</taxon>
    </lineage>
</organism>
<dbReference type="STRING" id="1423750.FC89_GL002084"/>